<feature type="domain" description="BEN" evidence="2">
    <location>
        <begin position="132"/>
        <end position="227"/>
    </location>
</feature>
<comment type="caution">
    <text evidence="3">The sequence shown here is derived from an EMBL/GenBank/DDBJ whole genome shotgun (WGS) entry which is preliminary data.</text>
</comment>
<evidence type="ECO:0000313" key="3">
    <source>
        <dbReference type="EMBL" id="RXN18986.1"/>
    </source>
</evidence>
<accession>A0A498MJF2</accession>
<organism evidence="3 4">
    <name type="scientific">Labeo rohita</name>
    <name type="common">Indian major carp</name>
    <name type="synonym">Cyprinus rohita</name>
    <dbReference type="NCBI Taxonomy" id="84645"/>
    <lineage>
        <taxon>Eukaryota</taxon>
        <taxon>Metazoa</taxon>
        <taxon>Chordata</taxon>
        <taxon>Craniata</taxon>
        <taxon>Vertebrata</taxon>
        <taxon>Euteleostomi</taxon>
        <taxon>Actinopterygii</taxon>
        <taxon>Neopterygii</taxon>
        <taxon>Teleostei</taxon>
        <taxon>Ostariophysi</taxon>
        <taxon>Cypriniformes</taxon>
        <taxon>Cyprinidae</taxon>
        <taxon>Labeoninae</taxon>
        <taxon>Labeonini</taxon>
        <taxon>Labeo</taxon>
    </lineage>
</organism>
<dbReference type="PANTHER" id="PTHR33104">
    <property type="entry name" value="SI:DKEY-29D5.2"/>
    <property type="match status" value="1"/>
</dbReference>
<dbReference type="Proteomes" id="UP000290572">
    <property type="component" value="Unassembled WGS sequence"/>
</dbReference>
<dbReference type="AlphaFoldDB" id="A0A498MJF2"/>
<proteinExistence type="predicted"/>
<dbReference type="Pfam" id="PF18758">
    <property type="entry name" value="KDZ"/>
    <property type="match status" value="1"/>
</dbReference>
<feature type="region of interest" description="Disordered" evidence="1">
    <location>
        <begin position="472"/>
        <end position="495"/>
    </location>
</feature>
<feature type="compositionally biased region" description="Acidic residues" evidence="1">
    <location>
        <begin position="473"/>
        <end position="495"/>
    </location>
</feature>
<evidence type="ECO:0000313" key="4">
    <source>
        <dbReference type="Proteomes" id="UP000290572"/>
    </source>
</evidence>
<evidence type="ECO:0000259" key="2">
    <source>
        <dbReference type="PROSITE" id="PS51457"/>
    </source>
</evidence>
<dbReference type="Gene3D" id="1.10.10.2590">
    <property type="entry name" value="BEN domain"/>
    <property type="match status" value="1"/>
</dbReference>
<dbReference type="Pfam" id="PF10523">
    <property type="entry name" value="BEN"/>
    <property type="match status" value="1"/>
</dbReference>
<evidence type="ECO:0000256" key="1">
    <source>
        <dbReference type="SAM" id="MobiDB-lite"/>
    </source>
</evidence>
<dbReference type="InterPro" id="IPR040521">
    <property type="entry name" value="KDZ"/>
</dbReference>
<name>A0A498MJF2_LABRO</name>
<keyword evidence="4" id="KW-1185">Reference proteome</keyword>
<reference evidence="3 4" key="1">
    <citation type="submission" date="2018-03" db="EMBL/GenBank/DDBJ databases">
        <title>Draft genome sequence of Rohu Carp (Labeo rohita).</title>
        <authorList>
            <person name="Das P."/>
            <person name="Kushwaha B."/>
            <person name="Joshi C.G."/>
            <person name="Kumar D."/>
            <person name="Nagpure N.S."/>
            <person name="Sahoo L."/>
            <person name="Das S.P."/>
            <person name="Bit A."/>
            <person name="Patnaik S."/>
            <person name="Meher P.K."/>
            <person name="Jayasankar P."/>
            <person name="Koringa P.G."/>
            <person name="Patel N.V."/>
            <person name="Hinsu A.T."/>
            <person name="Kumar R."/>
            <person name="Pandey M."/>
            <person name="Agarwal S."/>
            <person name="Srivastava S."/>
            <person name="Singh M."/>
            <person name="Iquebal M.A."/>
            <person name="Jaiswal S."/>
            <person name="Angadi U.B."/>
            <person name="Kumar N."/>
            <person name="Raza M."/>
            <person name="Shah T.M."/>
            <person name="Rai A."/>
            <person name="Jena J.K."/>
        </authorList>
    </citation>
    <scope>NUCLEOTIDE SEQUENCE [LARGE SCALE GENOMIC DNA]</scope>
    <source>
        <strain evidence="3">DASCIFA01</strain>
        <tissue evidence="3">Testis</tissue>
    </source>
</reference>
<gene>
    <name evidence="3" type="ORF">ROHU_007557</name>
</gene>
<protein>
    <recommendedName>
        <fullName evidence="2">BEN domain-containing protein</fullName>
    </recommendedName>
</protein>
<dbReference type="PANTHER" id="PTHR33104:SF2">
    <property type="entry name" value="CXC3 LIKE CYSTEINE CLUSTER DOMAIN-CONTAINING PROTEIN"/>
    <property type="match status" value="1"/>
</dbReference>
<dbReference type="PROSITE" id="PS51457">
    <property type="entry name" value="BEN"/>
    <property type="match status" value="1"/>
</dbReference>
<sequence length="495" mass="56744">MSISTLSAIQTVKHTMLTQKKTAVEMFNRENIKYGPVNQKMCQNILSAGSKDKALRKQAALKEMERRRVFDCQPSSSAAAAIRTKAEEEALARRRHAAKQRKRACETLVQAKKKKKRMFFSKTYYFSISLADSDVTVSKRMYDRLNKSRVSLFTQELATLIFGKEKLARCTLTGKSGLQTSKDQLDPHKVTVLIDTVIKEFPKSTVSELNPLAQGSMQKLRRVHKRSQVLASRICGDTFHRVFREFAFCNFKKEDLCLTEPFKCPACTPDMLAISADGNRKHYRFKKSKGYWPYLERMAEKLPELQPLTMMKPFLSVMHAKAHTGKCEVRWGGRNQGGAGNTVGEEVEQGNSFLSRAALTTKYMTKSVVSLRLKRRLFDQVMLVRRLEEEKIIIIKEMPPHYQHLKKVLDKLDRLLGETEEMKIHDSPRELTREGQKGLYCFILHKRHVLQQKLAAVTSTYASVSTDPSFFTLEEDVEEESEDDSNSSELSEEEF</sequence>
<dbReference type="InterPro" id="IPR018379">
    <property type="entry name" value="BEN_domain"/>
</dbReference>
<dbReference type="GO" id="GO:0003677">
    <property type="term" value="F:DNA binding"/>
    <property type="evidence" value="ECO:0007669"/>
    <property type="project" value="InterPro"/>
</dbReference>
<dbReference type="STRING" id="84645.A0A498MJF2"/>
<dbReference type="EMBL" id="QBIY01012689">
    <property type="protein sequence ID" value="RXN18986.1"/>
    <property type="molecule type" value="Genomic_DNA"/>
</dbReference>